<gene>
    <name evidence="15" type="primary">LOC105261450</name>
</gene>
<keyword evidence="6" id="KW-0963">Cytoplasm</keyword>
<dbReference type="PRINTS" id="PR02086">
    <property type="entry name" value="PUTNUCHARBI1"/>
</dbReference>
<evidence type="ECO:0000256" key="8">
    <source>
        <dbReference type="ARBA" id="ARBA00022723"/>
    </source>
</evidence>
<dbReference type="GeneID" id="105261450"/>
<evidence type="ECO:0000313" key="14">
    <source>
        <dbReference type="Proteomes" id="UP001652621"/>
    </source>
</evidence>
<dbReference type="Proteomes" id="UP001652621">
    <property type="component" value="Unplaced"/>
</dbReference>
<keyword evidence="8" id="KW-0479">Metal-binding</keyword>
<dbReference type="GO" id="GO:0016787">
    <property type="term" value="F:hydrolase activity"/>
    <property type="evidence" value="ECO:0007669"/>
    <property type="project" value="UniProtKB-KW"/>
</dbReference>
<dbReference type="KEGG" id="mde:105261450"/>
<keyword evidence="14" id="KW-1185">Reference proteome</keyword>
<evidence type="ECO:0000256" key="5">
    <source>
        <dbReference type="ARBA" id="ARBA00015519"/>
    </source>
</evidence>
<name>A0A9J7DC33_MUSDO</name>
<evidence type="ECO:0000256" key="4">
    <source>
        <dbReference type="ARBA" id="ARBA00006958"/>
    </source>
</evidence>
<comment type="similarity">
    <text evidence="4">Belongs to the HARBI1 family.</text>
</comment>
<dbReference type="AlphaFoldDB" id="A0A9J7DC33"/>
<comment type="function">
    <text evidence="12">Transposase-derived protein that may have nuclease activity. Does not have transposase activity.</text>
</comment>
<keyword evidence="7" id="KW-0540">Nuclease</keyword>
<proteinExistence type="inferred from homology"/>
<dbReference type="InterPro" id="IPR027806">
    <property type="entry name" value="HARBI1_dom"/>
</dbReference>
<evidence type="ECO:0000256" key="9">
    <source>
        <dbReference type="ARBA" id="ARBA00022801"/>
    </source>
</evidence>
<dbReference type="GO" id="GO:0005634">
    <property type="term" value="C:nucleus"/>
    <property type="evidence" value="ECO:0007669"/>
    <property type="project" value="UniProtKB-SubCell"/>
</dbReference>
<dbReference type="PANTHER" id="PTHR22930">
    <property type="match status" value="1"/>
</dbReference>
<evidence type="ECO:0000256" key="2">
    <source>
        <dbReference type="ARBA" id="ARBA00004123"/>
    </source>
</evidence>
<evidence type="ECO:0000256" key="6">
    <source>
        <dbReference type="ARBA" id="ARBA00022490"/>
    </source>
</evidence>
<dbReference type="GO" id="GO:0046872">
    <property type="term" value="F:metal ion binding"/>
    <property type="evidence" value="ECO:0007669"/>
    <property type="project" value="UniProtKB-KW"/>
</dbReference>
<evidence type="ECO:0000256" key="3">
    <source>
        <dbReference type="ARBA" id="ARBA00004496"/>
    </source>
</evidence>
<accession>A0A9J7DC33</accession>
<comment type="cofactor">
    <cofactor evidence="1">
        <name>a divalent metal cation</name>
        <dbReference type="ChEBI" id="CHEBI:60240"/>
    </cofactor>
</comment>
<organism evidence="14 15">
    <name type="scientific">Musca domestica</name>
    <name type="common">House fly</name>
    <dbReference type="NCBI Taxonomy" id="7370"/>
    <lineage>
        <taxon>Eukaryota</taxon>
        <taxon>Metazoa</taxon>
        <taxon>Ecdysozoa</taxon>
        <taxon>Arthropoda</taxon>
        <taxon>Hexapoda</taxon>
        <taxon>Insecta</taxon>
        <taxon>Pterygota</taxon>
        <taxon>Neoptera</taxon>
        <taxon>Endopterygota</taxon>
        <taxon>Diptera</taxon>
        <taxon>Brachycera</taxon>
        <taxon>Muscomorpha</taxon>
        <taxon>Muscoidea</taxon>
        <taxon>Muscidae</taxon>
        <taxon>Musca</taxon>
    </lineage>
</organism>
<keyword evidence="10" id="KW-0539">Nucleus</keyword>
<dbReference type="PANTHER" id="PTHR22930:SF289">
    <property type="entry name" value="DDE TNP4 DOMAIN-CONTAINING PROTEIN-RELATED"/>
    <property type="match status" value="1"/>
</dbReference>
<comment type="subcellular location">
    <subcellularLocation>
        <location evidence="3">Cytoplasm</location>
    </subcellularLocation>
    <subcellularLocation>
        <location evidence="2">Nucleus</location>
    </subcellularLocation>
</comment>
<evidence type="ECO:0000313" key="15">
    <source>
        <dbReference type="RefSeq" id="XP_019890556.2"/>
    </source>
</evidence>
<reference evidence="15" key="1">
    <citation type="submission" date="2025-08" db="UniProtKB">
        <authorList>
            <consortium name="RefSeq"/>
        </authorList>
    </citation>
    <scope>IDENTIFICATION</scope>
    <source>
        <strain evidence="15">Aabys</strain>
        <tissue evidence="15">Whole body</tissue>
    </source>
</reference>
<evidence type="ECO:0000259" key="13">
    <source>
        <dbReference type="Pfam" id="PF13359"/>
    </source>
</evidence>
<evidence type="ECO:0000256" key="1">
    <source>
        <dbReference type="ARBA" id="ARBA00001968"/>
    </source>
</evidence>
<dbReference type="RefSeq" id="XP_019890556.2">
    <property type="nucleotide sequence ID" value="XM_020034997.2"/>
</dbReference>
<dbReference type="InterPro" id="IPR045249">
    <property type="entry name" value="HARBI1-like"/>
</dbReference>
<dbReference type="GO" id="GO:0005737">
    <property type="term" value="C:cytoplasm"/>
    <property type="evidence" value="ECO:0007669"/>
    <property type="project" value="UniProtKB-SubCell"/>
</dbReference>
<keyword evidence="9" id="KW-0378">Hydrolase</keyword>
<sequence>MDNANRLFYIEELEDIYANIEAKKRAAKTYRERVDYLQFYDEREFMKRFRISKGTFQLLLQKVGPSLQAKVSKQYSVSPRTKLLITLRFYASGSFLITVGDFCGVSVSTASRLVKETSHALASMAKEYIKFPFDAKEKQQTSSEFFAIAKFPKVIGAIDCTHVRIQSPGGDNGEIFRNRKGYFSFNVQAVCNAKLMFQDLVARWPGSAHDSNIFQNSRLKFRFEEGHFQNYVLLGDSGYKQCKYMMTPLLNPCTGPEALYNESQIRTRNTIERCFGVWKRRFPVLSMGLRLATSTKMSVIVACAVLHNIAIIEKDLLPPNETNLVPEDDLSDYSGETQVSSQANSIARTILIENYFTKYINKSGCLTKFF</sequence>
<evidence type="ECO:0000256" key="7">
    <source>
        <dbReference type="ARBA" id="ARBA00022722"/>
    </source>
</evidence>
<feature type="domain" description="DDE Tnp4" evidence="13">
    <location>
        <begin position="158"/>
        <end position="308"/>
    </location>
</feature>
<evidence type="ECO:0000256" key="11">
    <source>
        <dbReference type="ARBA" id="ARBA00030126"/>
    </source>
</evidence>
<dbReference type="VEuPathDB" id="VectorBase:MDOMA2_000312"/>
<evidence type="ECO:0000256" key="10">
    <source>
        <dbReference type="ARBA" id="ARBA00023242"/>
    </source>
</evidence>
<dbReference type="InterPro" id="IPR026103">
    <property type="entry name" value="HARBI1_animal"/>
</dbReference>
<protein>
    <recommendedName>
        <fullName evidence="5">Putative nuclease HARBI1</fullName>
    </recommendedName>
    <alternativeName>
        <fullName evidence="11">Harbinger transposase-derived nuclease</fullName>
    </alternativeName>
</protein>
<dbReference type="OrthoDB" id="2430314at2759"/>
<dbReference type="GO" id="GO:0004518">
    <property type="term" value="F:nuclease activity"/>
    <property type="evidence" value="ECO:0007669"/>
    <property type="project" value="UniProtKB-KW"/>
</dbReference>
<dbReference type="Pfam" id="PF13359">
    <property type="entry name" value="DDE_Tnp_4"/>
    <property type="match status" value="1"/>
</dbReference>
<evidence type="ECO:0000256" key="12">
    <source>
        <dbReference type="ARBA" id="ARBA00045850"/>
    </source>
</evidence>